<feature type="domain" description="ABC transporter" evidence="9">
    <location>
        <begin position="6"/>
        <end position="241"/>
    </location>
</feature>
<evidence type="ECO:0000256" key="6">
    <source>
        <dbReference type="ARBA" id="ARBA00022840"/>
    </source>
</evidence>
<evidence type="ECO:0000256" key="4">
    <source>
        <dbReference type="ARBA" id="ARBA00022475"/>
    </source>
</evidence>
<dbReference type="Proteomes" id="UP000032434">
    <property type="component" value="Chromosome 1"/>
</dbReference>
<dbReference type="PIRSF" id="PIRSF039085">
    <property type="entry name" value="ABC_ATPase_HisP"/>
    <property type="match status" value="1"/>
</dbReference>
<evidence type="ECO:0000256" key="2">
    <source>
        <dbReference type="ARBA" id="ARBA00005417"/>
    </source>
</evidence>
<proteinExistence type="inferred from homology"/>
<dbReference type="InterPro" id="IPR027417">
    <property type="entry name" value="P-loop_NTPase"/>
</dbReference>
<evidence type="ECO:0000259" key="9">
    <source>
        <dbReference type="PROSITE" id="PS50893"/>
    </source>
</evidence>
<evidence type="ECO:0000256" key="8">
    <source>
        <dbReference type="ARBA" id="ARBA00023136"/>
    </source>
</evidence>
<gene>
    <name evidence="10" type="ORF">Aocu_14160</name>
</gene>
<dbReference type="GO" id="GO:0005886">
    <property type="term" value="C:plasma membrane"/>
    <property type="evidence" value="ECO:0007669"/>
    <property type="project" value="UniProtKB-SubCell"/>
</dbReference>
<dbReference type="AlphaFoldDB" id="A0A061ADI2"/>
<keyword evidence="4" id="KW-1003">Cell membrane</keyword>
<dbReference type="KEGG" id="aoc:Aocu_14160"/>
<evidence type="ECO:0000256" key="1">
    <source>
        <dbReference type="ARBA" id="ARBA00004202"/>
    </source>
</evidence>
<name>A0A061ADI2_9MOLU</name>
<dbReference type="SMART" id="SM00382">
    <property type="entry name" value="AAA"/>
    <property type="match status" value="1"/>
</dbReference>
<protein>
    <submittedName>
        <fullName evidence="10">Amino acid ABC transporter, ATP-binding protein</fullName>
    </submittedName>
</protein>
<dbReference type="OrthoDB" id="9802264at2"/>
<accession>A0A061ADI2</accession>
<organism evidence="10 11">
    <name type="scientific">Acholeplasma oculi</name>
    <dbReference type="NCBI Taxonomy" id="35623"/>
    <lineage>
        <taxon>Bacteria</taxon>
        <taxon>Bacillati</taxon>
        <taxon>Mycoplasmatota</taxon>
        <taxon>Mollicutes</taxon>
        <taxon>Acholeplasmatales</taxon>
        <taxon>Acholeplasmataceae</taxon>
        <taxon>Acholeplasma</taxon>
    </lineage>
</organism>
<dbReference type="InterPro" id="IPR030679">
    <property type="entry name" value="ABC_ATPase_HisP-typ"/>
</dbReference>
<keyword evidence="7" id="KW-0029">Amino-acid transport</keyword>
<dbReference type="PROSITE" id="PS00211">
    <property type="entry name" value="ABC_TRANSPORTER_1"/>
    <property type="match status" value="1"/>
</dbReference>
<dbReference type="InterPro" id="IPR050086">
    <property type="entry name" value="MetN_ABC_transporter-like"/>
</dbReference>
<dbReference type="HOGENOM" id="CLU_000604_1_22_14"/>
<reference evidence="11" key="1">
    <citation type="submission" date="2014-05" db="EMBL/GenBank/DDBJ databases">
        <authorList>
            <person name="Kube M."/>
        </authorList>
    </citation>
    <scope>NUCLEOTIDE SEQUENCE [LARGE SCALE GENOMIC DNA]</scope>
</reference>
<keyword evidence="3" id="KW-0813">Transport</keyword>
<comment type="subcellular location">
    <subcellularLocation>
        <location evidence="1">Cell membrane</location>
        <topology evidence="1">Peripheral membrane protein</topology>
    </subcellularLocation>
</comment>
<evidence type="ECO:0000256" key="7">
    <source>
        <dbReference type="ARBA" id="ARBA00022970"/>
    </source>
</evidence>
<comment type="similarity">
    <text evidence="2">Belongs to the ABC transporter superfamily.</text>
</comment>
<dbReference type="PANTHER" id="PTHR43166:SF9">
    <property type="entry name" value="GLUTAMATE_ASPARTATE IMPORT ATP-BINDING PROTEIN GLTL"/>
    <property type="match status" value="1"/>
</dbReference>
<dbReference type="STRING" id="35623.Aocu_14160"/>
<keyword evidence="6 10" id="KW-0067">ATP-binding</keyword>
<dbReference type="InterPro" id="IPR003593">
    <property type="entry name" value="AAA+_ATPase"/>
</dbReference>
<evidence type="ECO:0000256" key="5">
    <source>
        <dbReference type="ARBA" id="ARBA00022741"/>
    </source>
</evidence>
<keyword evidence="8" id="KW-0472">Membrane</keyword>
<dbReference type="PATRIC" id="fig|35623.3.peg.1417"/>
<dbReference type="PROSITE" id="PS50893">
    <property type="entry name" value="ABC_TRANSPORTER_2"/>
    <property type="match status" value="1"/>
</dbReference>
<dbReference type="Pfam" id="PF00005">
    <property type="entry name" value="ABC_tran"/>
    <property type="match status" value="1"/>
</dbReference>
<evidence type="ECO:0000256" key="3">
    <source>
        <dbReference type="ARBA" id="ARBA00022448"/>
    </source>
</evidence>
<keyword evidence="5" id="KW-0547">Nucleotide-binding</keyword>
<dbReference type="SUPFAM" id="SSF52540">
    <property type="entry name" value="P-loop containing nucleoside triphosphate hydrolases"/>
    <property type="match status" value="1"/>
</dbReference>
<dbReference type="GO" id="GO:0005524">
    <property type="term" value="F:ATP binding"/>
    <property type="evidence" value="ECO:0007669"/>
    <property type="project" value="UniProtKB-KW"/>
</dbReference>
<dbReference type="GO" id="GO:0015424">
    <property type="term" value="F:ABC-type amino acid transporter activity"/>
    <property type="evidence" value="ECO:0007669"/>
    <property type="project" value="InterPro"/>
</dbReference>
<evidence type="ECO:0000313" key="11">
    <source>
        <dbReference type="Proteomes" id="UP000032434"/>
    </source>
</evidence>
<dbReference type="GO" id="GO:0016887">
    <property type="term" value="F:ATP hydrolysis activity"/>
    <property type="evidence" value="ECO:0007669"/>
    <property type="project" value="InterPro"/>
</dbReference>
<evidence type="ECO:0000313" key="10">
    <source>
        <dbReference type="EMBL" id="CDR31489.1"/>
    </source>
</evidence>
<dbReference type="PANTHER" id="PTHR43166">
    <property type="entry name" value="AMINO ACID IMPORT ATP-BINDING PROTEIN"/>
    <property type="match status" value="1"/>
</dbReference>
<dbReference type="RefSeq" id="WP_045749898.1">
    <property type="nucleotide sequence ID" value="NZ_FUZK01000004.1"/>
</dbReference>
<dbReference type="EMBL" id="LK028559">
    <property type="protein sequence ID" value="CDR31489.1"/>
    <property type="molecule type" value="Genomic_DNA"/>
</dbReference>
<sequence>MKNNVFELRNIHKKFKDGTVALKNINIQFKASTFTALIGPSGSGKSTLIRLLNSLETPTEGDILYLGESILNPKYDMIKHRTEVGMVFQSFNLFPNLSVLDNINLAQTNVLKKSKSEATETSLKLLETFGLLEKAYQYPNQLSGGQKQRIAIVRSLAMNPKVMLFDEPTSALDPEMVGEVLSVMKTLKNQHMTIILVTHEMEFARLFADEIVVMDQGEIIEVNEPEVLFSNPKSERTKTFLKRIFERP</sequence>
<keyword evidence="11" id="KW-1185">Reference proteome</keyword>
<dbReference type="InParanoid" id="A0A061ADI2"/>
<dbReference type="Gene3D" id="3.40.50.300">
    <property type="entry name" value="P-loop containing nucleotide triphosphate hydrolases"/>
    <property type="match status" value="1"/>
</dbReference>
<dbReference type="InterPro" id="IPR003439">
    <property type="entry name" value="ABC_transporter-like_ATP-bd"/>
</dbReference>
<dbReference type="InterPro" id="IPR017871">
    <property type="entry name" value="ABC_transporter-like_CS"/>
</dbReference>